<dbReference type="Proteomes" id="UP000242770">
    <property type="component" value="Unassembled WGS sequence"/>
</dbReference>
<dbReference type="EMBL" id="CCFA01002666">
    <property type="protein sequence ID" value="CDW97971.1"/>
    <property type="molecule type" value="Genomic_DNA"/>
</dbReference>
<dbReference type="Gene3D" id="1.20.1250.20">
    <property type="entry name" value="MFS general substrate transporter like domains"/>
    <property type="match status" value="1"/>
</dbReference>
<accession>A0A0F7S6I4</accession>
<dbReference type="STRING" id="49012.A0A0F7S6I4"/>
<keyword evidence="3 5" id="KW-1133">Transmembrane helix</keyword>
<feature type="domain" description="Major facilitator superfamily (MFS) profile" evidence="6">
    <location>
        <begin position="48"/>
        <end position="161"/>
    </location>
</feature>
<dbReference type="Pfam" id="PF07690">
    <property type="entry name" value="MFS_1"/>
    <property type="match status" value="1"/>
</dbReference>
<organism evidence="7 8">
    <name type="scientific">Sporisorium scitamineum</name>
    <dbReference type="NCBI Taxonomy" id="49012"/>
    <lineage>
        <taxon>Eukaryota</taxon>
        <taxon>Fungi</taxon>
        <taxon>Dikarya</taxon>
        <taxon>Basidiomycota</taxon>
        <taxon>Ustilaginomycotina</taxon>
        <taxon>Ustilaginomycetes</taxon>
        <taxon>Ustilaginales</taxon>
        <taxon>Ustilaginaceae</taxon>
        <taxon>Sporisorium</taxon>
    </lineage>
</organism>
<proteinExistence type="predicted"/>
<dbReference type="InterPro" id="IPR036259">
    <property type="entry name" value="MFS_trans_sf"/>
</dbReference>
<feature type="transmembrane region" description="Helical" evidence="5">
    <location>
        <begin position="52"/>
        <end position="74"/>
    </location>
</feature>
<dbReference type="PROSITE" id="PS50850">
    <property type="entry name" value="MFS"/>
    <property type="match status" value="1"/>
</dbReference>
<name>A0A0F7S6I4_9BASI</name>
<evidence type="ECO:0000256" key="2">
    <source>
        <dbReference type="ARBA" id="ARBA00022692"/>
    </source>
</evidence>
<protein>
    <recommendedName>
        <fullName evidence="6">Major facilitator superfamily (MFS) profile domain-containing protein</fullName>
    </recommendedName>
</protein>
<feature type="transmembrane region" description="Helical" evidence="5">
    <location>
        <begin position="86"/>
        <end position="107"/>
    </location>
</feature>
<dbReference type="SUPFAM" id="SSF103473">
    <property type="entry name" value="MFS general substrate transporter"/>
    <property type="match status" value="1"/>
</dbReference>
<evidence type="ECO:0000256" key="1">
    <source>
        <dbReference type="ARBA" id="ARBA00004141"/>
    </source>
</evidence>
<dbReference type="PANTHER" id="PTHR23502:SF134">
    <property type="entry name" value="MAJOR FACILITATOR SUPERFAMILY (MFS) PROFILE DOMAIN-CONTAINING PROTEIN-RELATED"/>
    <property type="match status" value="1"/>
</dbReference>
<evidence type="ECO:0000256" key="3">
    <source>
        <dbReference type="ARBA" id="ARBA00022989"/>
    </source>
</evidence>
<gene>
    <name evidence="7" type="primary">SSCI44400.1</name>
</gene>
<dbReference type="AlphaFoldDB" id="A0A0F7S6I4"/>
<keyword evidence="4 5" id="KW-0472">Membrane</keyword>
<dbReference type="GO" id="GO:0005886">
    <property type="term" value="C:plasma membrane"/>
    <property type="evidence" value="ECO:0007669"/>
    <property type="project" value="TreeGrafter"/>
</dbReference>
<evidence type="ECO:0000313" key="8">
    <source>
        <dbReference type="Proteomes" id="UP000242770"/>
    </source>
</evidence>
<keyword evidence="2 5" id="KW-0812">Transmembrane</keyword>
<evidence type="ECO:0000259" key="6">
    <source>
        <dbReference type="PROSITE" id="PS50850"/>
    </source>
</evidence>
<sequence>MEAGIEDVEAASSHHGSVSATASGKGTVVYIDWAHDDPEHPQNWPRTKKWRCALTVMTFSFASACMSSGYGQAYSGVNRDFGGVNYVAYQSGITVYLIGIAFAPMLLAPVSERFGRYPVMMAASLLNLVLFLAQALAQNLETIVVTRFLQGCFGSLRASVQ</sequence>
<feature type="transmembrane region" description="Helical" evidence="5">
    <location>
        <begin position="119"/>
        <end position="137"/>
    </location>
</feature>
<dbReference type="InterPro" id="IPR011701">
    <property type="entry name" value="MFS"/>
</dbReference>
<dbReference type="InterPro" id="IPR020846">
    <property type="entry name" value="MFS_dom"/>
</dbReference>
<keyword evidence="8" id="KW-1185">Reference proteome</keyword>
<comment type="subcellular location">
    <subcellularLocation>
        <location evidence="1">Membrane</location>
        <topology evidence="1">Multi-pass membrane protein</topology>
    </subcellularLocation>
</comment>
<reference evidence="8" key="1">
    <citation type="submission" date="2014-06" db="EMBL/GenBank/DDBJ databases">
        <authorList>
            <person name="Berkman P.J."/>
        </authorList>
    </citation>
    <scope>NUCLEOTIDE SEQUENCE [LARGE SCALE GENOMIC DNA]</scope>
</reference>
<evidence type="ECO:0000256" key="4">
    <source>
        <dbReference type="ARBA" id="ARBA00023136"/>
    </source>
</evidence>
<evidence type="ECO:0000313" key="7">
    <source>
        <dbReference type="EMBL" id="CDW97971.1"/>
    </source>
</evidence>
<dbReference type="GO" id="GO:0022857">
    <property type="term" value="F:transmembrane transporter activity"/>
    <property type="evidence" value="ECO:0007669"/>
    <property type="project" value="InterPro"/>
</dbReference>
<evidence type="ECO:0000256" key="5">
    <source>
        <dbReference type="SAM" id="Phobius"/>
    </source>
</evidence>
<dbReference type="PANTHER" id="PTHR23502">
    <property type="entry name" value="MAJOR FACILITATOR SUPERFAMILY"/>
    <property type="match status" value="1"/>
</dbReference>